<keyword evidence="2" id="KW-0560">Oxidoreductase</keyword>
<proteinExistence type="predicted"/>
<feature type="domain" description="Glucose/Sorbosone dehydrogenase" evidence="1">
    <location>
        <begin position="9"/>
        <end position="84"/>
    </location>
</feature>
<dbReference type="EMBL" id="LR134405">
    <property type="protein sequence ID" value="VEH65604.1"/>
    <property type="molecule type" value="Genomic_DNA"/>
</dbReference>
<protein>
    <submittedName>
        <fullName evidence="2">Quinoprotein glucose dehydrogenase B</fullName>
        <ecNumber evidence="2">1.1.5.2</ecNumber>
    </submittedName>
</protein>
<dbReference type="Proteomes" id="UP000278733">
    <property type="component" value="Chromosome"/>
</dbReference>
<dbReference type="InterPro" id="IPR011042">
    <property type="entry name" value="6-blade_b-propeller_TolB-like"/>
</dbReference>
<dbReference type="EC" id="1.1.5.2" evidence="2"/>
<dbReference type="Pfam" id="PF07995">
    <property type="entry name" value="GSDH"/>
    <property type="match status" value="1"/>
</dbReference>
<organism evidence="2 3">
    <name type="scientific">Rodentibacter pneumotropicus</name>
    <dbReference type="NCBI Taxonomy" id="758"/>
    <lineage>
        <taxon>Bacteria</taxon>
        <taxon>Pseudomonadati</taxon>
        <taxon>Pseudomonadota</taxon>
        <taxon>Gammaproteobacteria</taxon>
        <taxon>Pasteurellales</taxon>
        <taxon>Pasteurellaceae</taxon>
        <taxon>Rodentibacter</taxon>
    </lineage>
</organism>
<dbReference type="Gene3D" id="2.120.10.30">
    <property type="entry name" value="TolB, C-terminal domain"/>
    <property type="match status" value="1"/>
</dbReference>
<evidence type="ECO:0000313" key="3">
    <source>
        <dbReference type="Proteomes" id="UP000278733"/>
    </source>
</evidence>
<sequence length="119" mass="13646">MLDHLASFTDHQGGRLRLGPDGKLYYTIGNQGANQYSRTCYADRAQRLPTQQEVDNKDFAAYEGKTLRFNVDGSIPEDNPVINGVRSHVIPMDTAIHKVLYSWVINYSKKNKDRVRMMR</sequence>
<accession>A0A3S5ERZ6</accession>
<dbReference type="KEGG" id="rpne:NCTC8284_00749"/>
<evidence type="ECO:0000259" key="1">
    <source>
        <dbReference type="Pfam" id="PF07995"/>
    </source>
</evidence>
<gene>
    <name evidence="2" type="primary">gdhB_1</name>
    <name evidence="2" type="ORF">NCTC8284_00749</name>
</gene>
<evidence type="ECO:0000313" key="2">
    <source>
        <dbReference type="EMBL" id="VEH65604.1"/>
    </source>
</evidence>
<name>A0A3S5ERZ6_9PAST</name>
<reference evidence="2 3" key="1">
    <citation type="submission" date="2018-12" db="EMBL/GenBank/DDBJ databases">
        <authorList>
            <consortium name="Pathogen Informatics"/>
        </authorList>
    </citation>
    <scope>NUCLEOTIDE SEQUENCE [LARGE SCALE GENOMIC DNA]</scope>
    <source>
        <strain evidence="2 3">NCTC8284</strain>
    </source>
</reference>
<dbReference type="AlphaFoldDB" id="A0A3S5ERZ6"/>
<dbReference type="InterPro" id="IPR012938">
    <property type="entry name" value="Glc/Sorbosone_DH"/>
</dbReference>
<dbReference type="GO" id="GO:0008876">
    <property type="term" value="F:quinoprotein glucose dehydrogenase activity"/>
    <property type="evidence" value="ECO:0007669"/>
    <property type="project" value="UniProtKB-EC"/>
</dbReference>